<reference evidence="1" key="1">
    <citation type="submission" date="2021-03" db="EMBL/GenBank/DDBJ databases">
        <title>Whole Genome Sequence of Bradyrhizobium sp. Strain 144S4.</title>
        <authorList>
            <person name="Bromfield E.S.P."/>
            <person name="Cloutier S."/>
        </authorList>
    </citation>
    <scope>NUCLEOTIDE SEQUENCE [LARGE SCALE GENOMIC DNA]</scope>
    <source>
        <strain evidence="1">144S4</strain>
    </source>
</reference>
<evidence type="ECO:0000313" key="1">
    <source>
        <dbReference type="EMBL" id="MBO1868411.1"/>
    </source>
</evidence>
<dbReference type="AlphaFoldDB" id="A0A939MEF9"/>
<evidence type="ECO:0000313" key="2">
    <source>
        <dbReference type="EMBL" id="UEM11924.1"/>
    </source>
</evidence>
<organism evidence="1">
    <name type="scientific">Bradyrhizobium barranii subsp. barranii</name>
    <dbReference type="NCBI Taxonomy" id="2823807"/>
    <lineage>
        <taxon>Bacteria</taxon>
        <taxon>Pseudomonadati</taxon>
        <taxon>Pseudomonadota</taxon>
        <taxon>Alphaproteobacteria</taxon>
        <taxon>Hyphomicrobiales</taxon>
        <taxon>Nitrobacteraceae</taxon>
        <taxon>Bradyrhizobium</taxon>
        <taxon>Bradyrhizobium barranii</taxon>
    </lineage>
</organism>
<protein>
    <submittedName>
        <fullName evidence="1">Uncharacterized protein</fullName>
    </submittedName>
</protein>
<dbReference type="EMBL" id="JAGEMI010000001">
    <property type="protein sequence ID" value="MBO1868411.1"/>
    <property type="molecule type" value="Genomic_DNA"/>
</dbReference>
<reference evidence="2 3" key="2">
    <citation type="journal article" date="2022" name="Int. J. Syst. Evol. Microbiol.">
        <title>Strains of Bradyrhizobium barranii sp. nov. associated with legumes native to Canada are symbionts of soybeans and belong to different subspecies (subsp. barranii subsp. nov. and subsp. apii subsp. nov.) and symbiovars (sv. glycinearum and sv. septentrionale).</title>
        <authorList>
            <person name="Bromfield E.S.P."/>
            <person name="Cloutier S."/>
            <person name="Wasai-Hara S."/>
            <person name="Minamisawa K."/>
        </authorList>
    </citation>
    <scope>NUCLEOTIDE SEQUENCE [LARGE SCALE GENOMIC DNA]</scope>
    <source>
        <strain evidence="2 3">144S4</strain>
    </source>
</reference>
<evidence type="ECO:0000313" key="3">
    <source>
        <dbReference type="Proteomes" id="UP000664702"/>
    </source>
</evidence>
<dbReference type="EMBL" id="CP086136">
    <property type="protein sequence ID" value="UEM11924.1"/>
    <property type="molecule type" value="Genomic_DNA"/>
</dbReference>
<dbReference type="Proteomes" id="UP000664702">
    <property type="component" value="Chromosome"/>
</dbReference>
<proteinExistence type="predicted"/>
<dbReference type="RefSeq" id="WP_208088888.1">
    <property type="nucleotide sequence ID" value="NZ_CP086136.1"/>
</dbReference>
<sequence>MLADYDYIARALVNPIDPNHAPRHPVIANIVASEARERAEVYCFDKHTTDIAWAMMNTRRRIRNVLQGVRLPFRRTFFEYETPPTRTGIFVEGDRNDCLISRIDTLNGMPDEPLLTMTLRHVDFDLLVERDDPVVDRVFYSYPVPGLENTSKLLWPEAMDATINLVAALSTFLSLGGSTVSTSKRITREGRIARKRGNPRAMGAIDSYNLVTLKLPASPHHSSATHYTRGPGVRWHTVAGHWREYAPNERRLLGWMAWIADHERGDARKGIIIKDRNVESR</sequence>
<gene>
    <name evidence="2" type="ORF">J4G43_047040</name>
    <name evidence="1" type="ORF">J4G43_48750</name>
</gene>
<accession>A0A939MEF9</accession>
<name>A0A939MEF9_9BRAD</name>
<dbReference type="KEGG" id="bban:J4G43_047040"/>